<evidence type="ECO:0000256" key="1">
    <source>
        <dbReference type="SAM" id="Phobius"/>
    </source>
</evidence>
<reference evidence="2 4" key="1">
    <citation type="journal article" date="2015" name="Genome Announc.">
        <title>Thirty-Two Complete Genome Assemblies of Nine Yersinia Species, Including Y. pestis, Y. pseudotuberculosis, and Y. enterocolitica.</title>
        <authorList>
            <person name="Johnson S.L."/>
            <person name="Daligault H.E."/>
            <person name="Davenport K.W."/>
            <person name="Jaissle J."/>
            <person name="Frey K.G."/>
            <person name="Ladner J.T."/>
            <person name="Broomall S.M."/>
            <person name="Bishop-Lilly K.A."/>
            <person name="Bruce D.C."/>
            <person name="Coyne S.R."/>
            <person name="Gibbons H.S."/>
            <person name="Lo C.C."/>
            <person name="Munk A.C."/>
            <person name="Rosenzweig C.N."/>
            <person name="Koroleva G.I."/>
            <person name="Palacios G.F."/>
            <person name="Redden C.L."/>
            <person name="Xu Y."/>
            <person name="Minogue T.D."/>
            <person name="Chain P.S."/>
        </authorList>
    </citation>
    <scope>NUCLEOTIDE SEQUENCE [LARGE SCALE GENOMIC DNA]</scope>
    <source>
        <strain evidence="2 4">YRA</strain>
    </source>
</reference>
<dbReference type="GeneID" id="45567401"/>
<keyword evidence="4" id="KW-1185">Reference proteome</keyword>
<evidence type="ECO:0000313" key="3">
    <source>
        <dbReference type="EMBL" id="CQI88174.1"/>
    </source>
</evidence>
<dbReference type="AlphaFoldDB" id="A0A0U1HP98"/>
<proteinExistence type="predicted"/>
<protein>
    <recommendedName>
        <fullName evidence="6">3-phosphoshikimate 1-carboxyvinyltransferase</fullName>
    </recommendedName>
</protein>
<dbReference type="OrthoDB" id="6264467at2"/>
<organism evidence="3 5">
    <name type="scientific">Yersinia rohdei</name>
    <dbReference type="NCBI Taxonomy" id="29485"/>
    <lineage>
        <taxon>Bacteria</taxon>
        <taxon>Pseudomonadati</taxon>
        <taxon>Pseudomonadota</taxon>
        <taxon>Gammaproteobacteria</taxon>
        <taxon>Enterobacterales</taxon>
        <taxon>Yersiniaceae</taxon>
        <taxon>Yersinia</taxon>
    </lineage>
</organism>
<dbReference type="Proteomes" id="UP000042054">
    <property type="component" value="Unassembled WGS sequence"/>
</dbReference>
<dbReference type="STRING" id="29485.CH64_2110"/>
<reference evidence="3 5" key="2">
    <citation type="submission" date="2015-03" db="EMBL/GenBank/DDBJ databases">
        <authorList>
            <person name="Murphy D."/>
        </authorList>
    </citation>
    <scope>NUCLEOTIDE SEQUENCE [LARGE SCALE GENOMIC DNA]</scope>
    <source>
        <strain evidence="3 5">68/02</strain>
    </source>
</reference>
<evidence type="ECO:0008006" key="6">
    <source>
        <dbReference type="Google" id="ProtNLM"/>
    </source>
</evidence>
<dbReference type="EMBL" id="CTKE01000002">
    <property type="protein sequence ID" value="CQI88174.1"/>
    <property type="molecule type" value="Genomic_DNA"/>
</dbReference>
<keyword evidence="1" id="KW-0812">Transmembrane</keyword>
<dbReference type="EMBL" id="CP009787">
    <property type="protein sequence ID" value="AJJ11380.1"/>
    <property type="molecule type" value="Genomic_DNA"/>
</dbReference>
<dbReference type="Proteomes" id="UP000031914">
    <property type="component" value="Chromosome"/>
</dbReference>
<accession>A0A0U1HP98</accession>
<evidence type="ECO:0000313" key="5">
    <source>
        <dbReference type="Proteomes" id="UP000042054"/>
    </source>
</evidence>
<dbReference type="RefSeq" id="WP_004716560.1">
    <property type="nucleotide sequence ID" value="NZ_CABIHO010000054.1"/>
</dbReference>
<dbReference type="KEGG" id="yro:CH64_2110"/>
<evidence type="ECO:0000313" key="4">
    <source>
        <dbReference type="Proteomes" id="UP000031914"/>
    </source>
</evidence>
<keyword evidence="1" id="KW-1133">Transmembrane helix</keyword>
<keyword evidence="1" id="KW-0472">Membrane</keyword>
<gene>
    <name evidence="2" type="ORF">CH64_2110</name>
    <name evidence="3" type="ORF">ERS008555_00507</name>
</gene>
<feature type="transmembrane region" description="Helical" evidence="1">
    <location>
        <begin position="85"/>
        <end position="109"/>
    </location>
</feature>
<name>A0A0U1HP98_YERRO</name>
<sequence>MTNKQRNPAFIERFYKALDENTNEQLTPEQKQEIEKAIIAITLASKHGVDIRKSFPFFGKHFYLVFLLGWDLRKKSRPASKLTRIMVTFLILFIALFCTFCVLLTLYMIKSFLGIDVFQNFHVGIWDWWLSLKNH</sequence>
<evidence type="ECO:0000313" key="2">
    <source>
        <dbReference type="EMBL" id="AJJ11380.1"/>
    </source>
</evidence>